<dbReference type="OrthoDB" id="2182676at2"/>
<evidence type="ECO:0000313" key="2">
    <source>
        <dbReference type="EMBL" id="GEN82395.1"/>
    </source>
</evidence>
<dbReference type="EMBL" id="BJYL01000008">
    <property type="protein sequence ID" value="GEN82395.1"/>
    <property type="molecule type" value="Genomic_DNA"/>
</dbReference>
<protein>
    <recommendedName>
        <fullName evidence="4">DUF624 domain-containing protein</fullName>
    </recommendedName>
</protein>
<keyword evidence="1" id="KW-1133">Transmembrane helix</keyword>
<sequence length="214" mass="24260">MGLTGWKGKIYWFAELVMMLAVAQLLWIGLTLLGAIVFGITPATVGMFHVMRKRLQGEDDLKTLVRNYWQTYKKEFVTSNKIGLVLIVLGYFLVLNFRIVSTISGMHGLVMLALLSMILLLYAVLLMNIFPVFTHYELPFTRYFSTSILLSISFPVQAFLSVVGLYGLYRLFLFIPGLLPFFGISLTVLFLSWMSSGIFRLKGKMDGTLQAEDQ</sequence>
<evidence type="ECO:0008006" key="4">
    <source>
        <dbReference type="Google" id="ProtNLM"/>
    </source>
</evidence>
<keyword evidence="1" id="KW-0472">Membrane</keyword>
<feature type="transmembrane region" description="Helical" evidence="1">
    <location>
        <begin position="12"/>
        <end position="45"/>
    </location>
</feature>
<dbReference type="RefSeq" id="WP_147055406.1">
    <property type="nucleotide sequence ID" value="NZ_BJYL01000008.1"/>
</dbReference>
<evidence type="ECO:0000256" key="1">
    <source>
        <dbReference type="SAM" id="Phobius"/>
    </source>
</evidence>
<organism evidence="2 3">
    <name type="scientific">Sporosarcina luteola</name>
    <dbReference type="NCBI Taxonomy" id="582850"/>
    <lineage>
        <taxon>Bacteria</taxon>
        <taxon>Bacillati</taxon>
        <taxon>Bacillota</taxon>
        <taxon>Bacilli</taxon>
        <taxon>Bacillales</taxon>
        <taxon>Caryophanaceae</taxon>
        <taxon>Sporosarcina</taxon>
    </lineage>
</organism>
<comment type="caution">
    <text evidence="2">The sequence shown here is derived from an EMBL/GenBank/DDBJ whole genome shotgun (WGS) entry which is preliminary data.</text>
</comment>
<accession>A0A511Z4L3</accession>
<dbReference type="Pfam" id="PF04854">
    <property type="entry name" value="DUF624"/>
    <property type="match status" value="1"/>
</dbReference>
<dbReference type="Proteomes" id="UP000321901">
    <property type="component" value="Unassembled WGS sequence"/>
</dbReference>
<feature type="transmembrane region" description="Helical" evidence="1">
    <location>
        <begin position="172"/>
        <end position="194"/>
    </location>
</feature>
<keyword evidence="3" id="KW-1185">Reference proteome</keyword>
<dbReference type="AlphaFoldDB" id="A0A511Z4L3"/>
<feature type="transmembrane region" description="Helical" evidence="1">
    <location>
        <begin position="109"/>
        <end position="131"/>
    </location>
</feature>
<gene>
    <name evidence="2" type="primary">yesV</name>
    <name evidence="2" type="ORF">SLU01_07070</name>
</gene>
<evidence type="ECO:0000313" key="3">
    <source>
        <dbReference type="Proteomes" id="UP000321901"/>
    </source>
</evidence>
<keyword evidence="1" id="KW-0812">Transmembrane</keyword>
<feature type="transmembrane region" description="Helical" evidence="1">
    <location>
        <begin position="82"/>
        <end position="103"/>
    </location>
</feature>
<name>A0A511Z4L3_9BACL</name>
<feature type="transmembrane region" description="Helical" evidence="1">
    <location>
        <begin position="143"/>
        <end position="166"/>
    </location>
</feature>
<reference evidence="2 3" key="1">
    <citation type="submission" date="2019-07" db="EMBL/GenBank/DDBJ databases">
        <title>Whole genome shotgun sequence of Sporosarcina luteola NBRC 105378.</title>
        <authorList>
            <person name="Hosoyama A."/>
            <person name="Uohara A."/>
            <person name="Ohji S."/>
            <person name="Ichikawa N."/>
        </authorList>
    </citation>
    <scope>NUCLEOTIDE SEQUENCE [LARGE SCALE GENOMIC DNA]</scope>
    <source>
        <strain evidence="2 3">NBRC 105378</strain>
    </source>
</reference>
<proteinExistence type="predicted"/>
<dbReference type="InterPro" id="IPR006938">
    <property type="entry name" value="DUF624"/>
</dbReference>